<evidence type="ECO:0000313" key="11">
    <source>
        <dbReference type="Proteomes" id="UP000243024"/>
    </source>
</evidence>
<feature type="short sequence motif" description="'KMSKS' region" evidence="7">
    <location>
        <begin position="268"/>
        <end position="272"/>
    </location>
</feature>
<comment type="caution">
    <text evidence="7">Lacks conserved residue(s) required for the propagation of feature annotation.</text>
</comment>
<keyword evidence="7" id="KW-0963">Cytoplasm</keyword>
<evidence type="ECO:0000313" key="10">
    <source>
        <dbReference type="EMBL" id="OAR03846.1"/>
    </source>
</evidence>
<evidence type="ECO:0000256" key="5">
    <source>
        <dbReference type="ARBA" id="ARBA00022917"/>
    </source>
</evidence>
<dbReference type="FunFam" id="3.40.50.620:FF:000045">
    <property type="entry name" value="Glutamate--tRNA ligase, mitochondrial"/>
    <property type="match status" value="1"/>
</dbReference>
<comment type="caution">
    <text evidence="10">The sequence shown here is derived from an EMBL/GenBank/DDBJ whole genome shotgun (WGS) entry which is preliminary data.</text>
</comment>
<comment type="catalytic activity">
    <reaction evidence="7">
        <text>tRNA(Glu) + L-glutamate + ATP = L-glutamyl-tRNA(Glu) + AMP + diphosphate</text>
        <dbReference type="Rhea" id="RHEA:23540"/>
        <dbReference type="Rhea" id="RHEA-COMP:9663"/>
        <dbReference type="Rhea" id="RHEA-COMP:9680"/>
        <dbReference type="ChEBI" id="CHEBI:29985"/>
        <dbReference type="ChEBI" id="CHEBI:30616"/>
        <dbReference type="ChEBI" id="CHEBI:33019"/>
        <dbReference type="ChEBI" id="CHEBI:78442"/>
        <dbReference type="ChEBI" id="CHEBI:78520"/>
        <dbReference type="ChEBI" id="CHEBI:456215"/>
        <dbReference type="EC" id="6.1.1.17"/>
    </reaction>
</comment>
<keyword evidence="4 7" id="KW-0067">ATP-binding</keyword>
<dbReference type="GO" id="GO:0004818">
    <property type="term" value="F:glutamate-tRNA ligase activity"/>
    <property type="evidence" value="ECO:0007669"/>
    <property type="project" value="UniProtKB-UniRule"/>
</dbReference>
<dbReference type="CDD" id="cd00808">
    <property type="entry name" value="GluRS_core"/>
    <property type="match status" value="1"/>
</dbReference>
<feature type="binding site" evidence="7">
    <location>
        <position position="271"/>
    </location>
    <ligand>
        <name>ATP</name>
        <dbReference type="ChEBI" id="CHEBI:30616"/>
    </ligand>
</feature>
<dbReference type="InterPro" id="IPR001412">
    <property type="entry name" value="aa-tRNA-synth_I_CS"/>
</dbReference>
<dbReference type="Pfam" id="PF00749">
    <property type="entry name" value="tRNA-synt_1c"/>
    <property type="match status" value="1"/>
</dbReference>
<comment type="similarity">
    <text evidence="1 7">Belongs to the class-I aminoacyl-tRNA synthetase family. Glutamate--tRNA ligase type 1 subfamily.</text>
</comment>
<keyword evidence="5 7" id="KW-0648">Protein biosynthesis</keyword>
<comment type="subunit">
    <text evidence="7">Monomer.</text>
</comment>
<comment type="subcellular location">
    <subcellularLocation>
        <location evidence="7">Cytoplasm</location>
    </subcellularLocation>
</comment>
<proteinExistence type="inferred from homology"/>
<keyword evidence="6 7" id="KW-0030">Aminoacyl-tRNA synthetase</keyword>
<dbReference type="Pfam" id="PF19269">
    <property type="entry name" value="Anticodon_2"/>
    <property type="match status" value="1"/>
</dbReference>
<dbReference type="EC" id="6.1.1.17" evidence="7"/>
<dbReference type="NCBIfam" id="TIGR00464">
    <property type="entry name" value="gltX_bact"/>
    <property type="match status" value="1"/>
</dbReference>
<sequence length="507" mass="56984">MHRLSDAESRPVPSDAADEAVRVRFAPSPTGGLHIGGLRTALFNWLFARRHGGKIVLRIDDTDRERSKEEHLRSILNGFRWLGVTFDEGVEEGGPYGPYRQSERLPLYRAALERLVAEGKAYPCYCTAEELEESRKRQLAEGKTPRYPGTCRNLTPEERAAREAEGRKPVFRLKVDLDRPVVVHDVIRGDVVFPPDQLDDFVIVKSDGMPTYHFASCVDDAEMRITHIIRAEEHLSNTPRHVVLFRALGAPVPTFAHVPMILAPDRTKLSKRHGATSVEEFRALGFLPEAIVNYSLLLGYTPEDGSELFRLEELAPTFDLARIAKHPAVYDVGKLRWMNAHYLRTLPLERVYAYAEPFFKAAGYLPEEPDEAAKKTALERIEAVRERVATLVELVDAVSYFYRPVEAYDEKGVAKHFKNPAEVAERLRLAAERLAAVEPWTLETTEAAYRALIAELGISGGALIHPTRLALSGRTVGPGIFHLMVLLGKTETIRRLEAAIDWLKARA</sequence>
<dbReference type="InterPro" id="IPR004527">
    <property type="entry name" value="Glu-tRNA-ligase_bac/mito"/>
</dbReference>
<keyword evidence="2 7" id="KW-0436">Ligase</keyword>
<dbReference type="PANTHER" id="PTHR43311">
    <property type="entry name" value="GLUTAMATE--TRNA LIGASE"/>
    <property type="match status" value="1"/>
</dbReference>
<dbReference type="InterPro" id="IPR008925">
    <property type="entry name" value="aa_tRNA-synth_I_cd-bd_sf"/>
</dbReference>
<feature type="short sequence motif" description="'HIGH' region" evidence="7">
    <location>
        <begin position="27"/>
        <end position="37"/>
    </location>
</feature>
<dbReference type="PRINTS" id="PR00987">
    <property type="entry name" value="TRNASYNTHGLU"/>
</dbReference>
<feature type="domain" description="Glutamyl/glutaminyl-tRNA synthetase class Ib catalytic" evidence="8">
    <location>
        <begin position="21"/>
        <end position="337"/>
    </location>
</feature>
<keyword evidence="11" id="KW-1185">Reference proteome</keyword>
<organism evidence="10 11">
    <name type="scientific">Hydrogenibacillus schlegelii</name>
    <name type="common">Bacillus schlegelii</name>
    <dbReference type="NCBI Taxonomy" id="1484"/>
    <lineage>
        <taxon>Bacteria</taxon>
        <taxon>Bacillati</taxon>
        <taxon>Bacillota</taxon>
        <taxon>Bacilli</taxon>
        <taxon>Bacillales</taxon>
        <taxon>Bacillales Family X. Incertae Sedis</taxon>
        <taxon>Hydrogenibacillus</taxon>
    </lineage>
</organism>
<dbReference type="Proteomes" id="UP000243024">
    <property type="component" value="Unassembled WGS sequence"/>
</dbReference>
<dbReference type="GO" id="GO:0005524">
    <property type="term" value="F:ATP binding"/>
    <property type="evidence" value="ECO:0007669"/>
    <property type="project" value="UniProtKB-UniRule"/>
</dbReference>
<feature type="domain" description="Aminoacyl-tRNA synthetase class I anticodon-binding" evidence="9">
    <location>
        <begin position="351"/>
        <end position="500"/>
    </location>
</feature>
<dbReference type="GO" id="GO:0006424">
    <property type="term" value="P:glutamyl-tRNA aminoacylation"/>
    <property type="evidence" value="ECO:0007669"/>
    <property type="project" value="UniProtKB-UniRule"/>
</dbReference>
<dbReference type="OrthoDB" id="9807503at2"/>
<name>A0A132MH13_HYDSH</name>
<protein>
    <recommendedName>
        <fullName evidence="7">Glutamate--tRNA ligase</fullName>
        <ecNumber evidence="7">6.1.1.17</ecNumber>
    </recommendedName>
    <alternativeName>
        <fullName evidence="7">Glutamyl-tRNA synthetase</fullName>
        <shortName evidence="7">GluRS</shortName>
    </alternativeName>
</protein>
<dbReference type="RefSeq" id="WP_066202078.1">
    <property type="nucleotide sequence ID" value="NZ_CBCSAS010000001.1"/>
</dbReference>
<evidence type="ECO:0000256" key="7">
    <source>
        <dbReference type="HAMAP-Rule" id="MF_00022"/>
    </source>
</evidence>
<reference evidence="10 11" key="1">
    <citation type="submission" date="2015-09" db="EMBL/GenBank/DDBJ databases">
        <title>Draft genome sequence of Hydrogenibacillus schlegelii DSM 2000.</title>
        <authorList>
            <person name="Hemp J."/>
        </authorList>
    </citation>
    <scope>NUCLEOTIDE SEQUENCE [LARGE SCALE GENOMIC DNA]</scope>
    <source>
        <strain evidence="10 11">MA 48</strain>
    </source>
</reference>
<comment type="function">
    <text evidence="7">Catalyzes the attachment of glutamate to tRNA(Glu) in a two-step reaction: glutamate is first activated by ATP to form Glu-AMP and then transferred to the acceptor end of tRNA(Glu).</text>
</comment>
<dbReference type="Gene3D" id="3.40.50.620">
    <property type="entry name" value="HUPs"/>
    <property type="match status" value="1"/>
</dbReference>
<dbReference type="Gene3D" id="1.10.10.350">
    <property type="match status" value="1"/>
</dbReference>
<gene>
    <name evidence="7" type="primary">gltX</name>
    <name evidence="10" type="ORF">SA87_03125</name>
</gene>
<dbReference type="EMBL" id="JXBB01000034">
    <property type="protein sequence ID" value="OAR03846.1"/>
    <property type="molecule type" value="Genomic_DNA"/>
</dbReference>
<dbReference type="STRING" id="1484.SA87_03125"/>
<dbReference type="PROSITE" id="PS00178">
    <property type="entry name" value="AA_TRNA_LIGASE_I"/>
    <property type="match status" value="1"/>
</dbReference>
<accession>A0A132MH13</accession>
<dbReference type="InterPro" id="IPR000924">
    <property type="entry name" value="Glu/Gln-tRNA-synth"/>
</dbReference>
<dbReference type="SUPFAM" id="SSF52374">
    <property type="entry name" value="Nucleotidylyl transferase"/>
    <property type="match status" value="1"/>
</dbReference>
<dbReference type="GO" id="GO:0005829">
    <property type="term" value="C:cytosol"/>
    <property type="evidence" value="ECO:0007669"/>
    <property type="project" value="TreeGrafter"/>
</dbReference>
<dbReference type="SUPFAM" id="SSF48163">
    <property type="entry name" value="An anticodon-binding domain of class I aminoacyl-tRNA synthetases"/>
    <property type="match status" value="1"/>
</dbReference>
<dbReference type="InterPro" id="IPR020751">
    <property type="entry name" value="aa-tRNA-synth_I_codon-bd_sub2"/>
</dbReference>
<evidence type="ECO:0000256" key="6">
    <source>
        <dbReference type="ARBA" id="ARBA00023146"/>
    </source>
</evidence>
<dbReference type="InterPro" id="IPR045462">
    <property type="entry name" value="aa-tRNA-synth_I_cd-bd"/>
</dbReference>
<dbReference type="GO" id="GO:0008270">
    <property type="term" value="F:zinc ion binding"/>
    <property type="evidence" value="ECO:0007669"/>
    <property type="project" value="InterPro"/>
</dbReference>
<dbReference type="PANTHER" id="PTHR43311:SF2">
    <property type="entry name" value="GLUTAMATE--TRNA LIGASE, MITOCHONDRIAL-RELATED"/>
    <property type="match status" value="1"/>
</dbReference>
<evidence type="ECO:0000259" key="9">
    <source>
        <dbReference type="Pfam" id="PF19269"/>
    </source>
</evidence>
<evidence type="ECO:0000256" key="3">
    <source>
        <dbReference type="ARBA" id="ARBA00022741"/>
    </source>
</evidence>
<evidence type="ECO:0000256" key="4">
    <source>
        <dbReference type="ARBA" id="ARBA00022840"/>
    </source>
</evidence>
<keyword evidence="3 7" id="KW-0547">Nucleotide-binding</keyword>
<dbReference type="AlphaFoldDB" id="A0A132MH13"/>
<evidence type="ECO:0000256" key="2">
    <source>
        <dbReference type="ARBA" id="ARBA00022598"/>
    </source>
</evidence>
<evidence type="ECO:0000259" key="8">
    <source>
        <dbReference type="Pfam" id="PF00749"/>
    </source>
</evidence>
<dbReference type="InterPro" id="IPR014729">
    <property type="entry name" value="Rossmann-like_a/b/a_fold"/>
</dbReference>
<dbReference type="GO" id="GO:0000049">
    <property type="term" value="F:tRNA binding"/>
    <property type="evidence" value="ECO:0007669"/>
    <property type="project" value="InterPro"/>
</dbReference>
<dbReference type="HAMAP" id="MF_00022">
    <property type="entry name" value="Glu_tRNA_synth_type1"/>
    <property type="match status" value="1"/>
</dbReference>
<dbReference type="InterPro" id="IPR033910">
    <property type="entry name" value="GluRS_core"/>
</dbReference>
<evidence type="ECO:0000256" key="1">
    <source>
        <dbReference type="ARBA" id="ARBA00007894"/>
    </source>
</evidence>
<dbReference type="InterPro" id="IPR049940">
    <property type="entry name" value="GluQ/Sye"/>
</dbReference>
<dbReference type="InterPro" id="IPR020058">
    <property type="entry name" value="Glu/Gln-tRNA-synth_Ib_cat-dom"/>
</dbReference>